<dbReference type="InterPro" id="IPR000253">
    <property type="entry name" value="FHA_dom"/>
</dbReference>
<feature type="domain" description="FHA" evidence="2">
    <location>
        <begin position="127"/>
        <end position="152"/>
    </location>
</feature>
<dbReference type="AlphaFoldDB" id="A0A2K3MHB4"/>
<dbReference type="EMBL" id="ASHM01062068">
    <property type="protein sequence ID" value="PNX90192.1"/>
    <property type="molecule type" value="Genomic_DNA"/>
</dbReference>
<evidence type="ECO:0000259" key="2">
    <source>
        <dbReference type="PROSITE" id="PS50006"/>
    </source>
</evidence>
<dbReference type="SUPFAM" id="SSF49879">
    <property type="entry name" value="SMAD/FHA domain"/>
    <property type="match status" value="1"/>
</dbReference>
<evidence type="ECO:0000256" key="1">
    <source>
        <dbReference type="SAM" id="MobiDB-lite"/>
    </source>
</evidence>
<accession>A0A2K3MHB4</accession>
<sequence length="180" mass="20112">MYGRTSGLDRFKKAESLEPFSVNGNSSSRNVAQSSSKVVGHSSAWSAQSQNSVHQSQHQQQHGSHKAVGVEAAPLLGQNQHATQIGGGQSMWQPPDWAIEPRPGVFYLEVMKDGQVLDRINLDRRRHIFGRQIQTCDYVLDHQSVSRQHAVIVPHKNGRLEHLSLSFDITVMVAMQYFSI</sequence>
<dbReference type="SMART" id="SM00240">
    <property type="entry name" value="FHA"/>
    <property type="match status" value="1"/>
</dbReference>
<name>A0A2K3MHB4_TRIPR</name>
<proteinExistence type="predicted"/>
<dbReference type="Gene3D" id="2.60.200.20">
    <property type="match status" value="1"/>
</dbReference>
<reference evidence="3 4" key="1">
    <citation type="journal article" date="2014" name="Am. J. Bot.">
        <title>Genome assembly and annotation for red clover (Trifolium pratense; Fabaceae).</title>
        <authorList>
            <person name="Istvanek J."/>
            <person name="Jaros M."/>
            <person name="Krenek A."/>
            <person name="Repkova J."/>
        </authorList>
    </citation>
    <scope>NUCLEOTIDE SEQUENCE [LARGE SCALE GENOMIC DNA]</scope>
    <source>
        <strain evidence="4">cv. Tatra</strain>
        <tissue evidence="3">Young leaves</tissue>
    </source>
</reference>
<evidence type="ECO:0000313" key="4">
    <source>
        <dbReference type="Proteomes" id="UP000236291"/>
    </source>
</evidence>
<protein>
    <submittedName>
        <fullName evidence="3">Nuclear inhibitor of protein phosphatase 1-like protein</fullName>
    </submittedName>
</protein>
<dbReference type="STRING" id="57577.A0A2K3MHB4"/>
<dbReference type="InterPro" id="IPR008984">
    <property type="entry name" value="SMAD_FHA_dom_sf"/>
</dbReference>
<dbReference type="PANTHER" id="PTHR23308">
    <property type="entry name" value="NUCLEAR INHIBITOR OF PROTEIN PHOSPHATASE-1"/>
    <property type="match status" value="1"/>
</dbReference>
<feature type="compositionally biased region" description="Low complexity" evidence="1">
    <location>
        <begin position="26"/>
        <end position="36"/>
    </location>
</feature>
<dbReference type="InterPro" id="IPR050923">
    <property type="entry name" value="Cell_Proc_Reg/RNA_Proc"/>
</dbReference>
<gene>
    <name evidence="3" type="ORF">L195_g046315</name>
</gene>
<organism evidence="3 4">
    <name type="scientific">Trifolium pratense</name>
    <name type="common">Red clover</name>
    <dbReference type="NCBI Taxonomy" id="57577"/>
    <lineage>
        <taxon>Eukaryota</taxon>
        <taxon>Viridiplantae</taxon>
        <taxon>Streptophyta</taxon>
        <taxon>Embryophyta</taxon>
        <taxon>Tracheophyta</taxon>
        <taxon>Spermatophyta</taxon>
        <taxon>Magnoliopsida</taxon>
        <taxon>eudicotyledons</taxon>
        <taxon>Gunneridae</taxon>
        <taxon>Pentapetalae</taxon>
        <taxon>rosids</taxon>
        <taxon>fabids</taxon>
        <taxon>Fabales</taxon>
        <taxon>Fabaceae</taxon>
        <taxon>Papilionoideae</taxon>
        <taxon>50 kb inversion clade</taxon>
        <taxon>NPAAA clade</taxon>
        <taxon>Hologalegina</taxon>
        <taxon>IRL clade</taxon>
        <taxon>Trifolieae</taxon>
        <taxon>Trifolium</taxon>
    </lineage>
</organism>
<reference evidence="3 4" key="2">
    <citation type="journal article" date="2017" name="Front. Plant Sci.">
        <title>Gene Classification and Mining of Molecular Markers Useful in Red Clover (Trifolium pratense) Breeding.</title>
        <authorList>
            <person name="Istvanek J."/>
            <person name="Dluhosova J."/>
            <person name="Dluhos P."/>
            <person name="Patkova L."/>
            <person name="Nedelnik J."/>
            <person name="Repkova J."/>
        </authorList>
    </citation>
    <scope>NUCLEOTIDE SEQUENCE [LARGE SCALE GENOMIC DNA]</scope>
    <source>
        <strain evidence="4">cv. Tatra</strain>
        <tissue evidence="3">Young leaves</tissue>
    </source>
</reference>
<dbReference type="Pfam" id="PF00498">
    <property type="entry name" value="FHA"/>
    <property type="match status" value="1"/>
</dbReference>
<dbReference type="PROSITE" id="PS50006">
    <property type="entry name" value="FHA_DOMAIN"/>
    <property type="match status" value="1"/>
</dbReference>
<dbReference type="Proteomes" id="UP000236291">
    <property type="component" value="Unassembled WGS sequence"/>
</dbReference>
<evidence type="ECO:0000313" key="3">
    <source>
        <dbReference type="EMBL" id="PNX90192.1"/>
    </source>
</evidence>
<feature type="compositionally biased region" description="Low complexity" evidence="1">
    <location>
        <begin position="48"/>
        <end position="62"/>
    </location>
</feature>
<comment type="caution">
    <text evidence="3">The sequence shown here is derived from an EMBL/GenBank/DDBJ whole genome shotgun (WGS) entry which is preliminary data.</text>
</comment>
<dbReference type="FunFam" id="2.60.200.20:FF:000019">
    <property type="entry name" value="Nuclear inhibitor of protein phosphatase"/>
    <property type="match status" value="1"/>
</dbReference>
<feature type="region of interest" description="Disordered" evidence="1">
    <location>
        <begin position="19"/>
        <end position="67"/>
    </location>
</feature>
<dbReference type="ExpressionAtlas" id="A0A2K3MHB4">
    <property type="expression patterns" value="baseline"/>
</dbReference>